<evidence type="ECO:0000313" key="3">
    <source>
        <dbReference type="Proteomes" id="UP001374535"/>
    </source>
</evidence>
<dbReference type="Proteomes" id="UP001374535">
    <property type="component" value="Chromosome 8"/>
</dbReference>
<gene>
    <name evidence="2" type="ORF">V8G54_026274</name>
</gene>
<reference evidence="2 3" key="1">
    <citation type="journal article" date="2023" name="Life. Sci Alliance">
        <title>Evolutionary insights into 3D genome organization and epigenetic landscape of Vigna mungo.</title>
        <authorList>
            <person name="Junaid A."/>
            <person name="Singh B."/>
            <person name="Bhatia S."/>
        </authorList>
    </citation>
    <scope>NUCLEOTIDE SEQUENCE [LARGE SCALE GENOMIC DNA]</scope>
    <source>
        <strain evidence="2">Urdbean</strain>
    </source>
</reference>
<feature type="region of interest" description="Disordered" evidence="1">
    <location>
        <begin position="129"/>
        <end position="151"/>
    </location>
</feature>
<dbReference type="AlphaFoldDB" id="A0AAQ3N099"/>
<evidence type="ECO:0000313" key="2">
    <source>
        <dbReference type="EMBL" id="WVZ00205.1"/>
    </source>
</evidence>
<sequence length="374" mass="41149">MAMCYGHESYLKQHAGCLEPLDNILDSPLVNEEAHVFLAFPNPEKNNIQWKSVQCKKSKMKAIFWLNGMLAAALGDEKGEEGCSEKGEKGNGTVRNEGEADAHKVKVPANPAWRTRRENVCFQQEKRPAFTTRPAPQTVQPPPSVRLSTPSRTLQLHPSRFRLSAPPYTETLMAPTVGPSGKQCSSQPRESFSRHSVPAIRLQPSGKMVTYTNRCRPAGLNRSANMATFQGTRPFLLGHHCWIMNPTSCILASKVSTSFVRPHGPSAQPVTIQPPTIRPSVRLHVGLLRPLPFGHPVAPPRRPSIRPQLLGLRHQALGRSASFLAKFFGIVTQASASRLPGLNLLALLAINSSVNFTSPDTWPQPLLCHTALRL</sequence>
<feature type="region of interest" description="Disordered" evidence="1">
    <location>
        <begin position="79"/>
        <end position="104"/>
    </location>
</feature>
<proteinExistence type="predicted"/>
<accession>A0AAQ3N099</accession>
<feature type="compositionally biased region" description="Basic and acidic residues" evidence="1">
    <location>
        <begin position="79"/>
        <end position="89"/>
    </location>
</feature>
<evidence type="ECO:0000256" key="1">
    <source>
        <dbReference type="SAM" id="MobiDB-lite"/>
    </source>
</evidence>
<dbReference type="EMBL" id="CP144693">
    <property type="protein sequence ID" value="WVZ00205.1"/>
    <property type="molecule type" value="Genomic_DNA"/>
</dbReference>
<name>A0AAQ3N099_VIGMU</name>
<protein>
    <submittedName>
        <fullName evidence="2">Uncharacterized protein</fullName>
    </submittedName>
</protein>
<organism evidence="2 3">
    <name type="scientific">Vigna mungo</name>
    <name type="common">Black gram</name>
    <name type="synonym">Phaseolus mungo</name>
    <dbReference type="NCBI Taxonomy" id="3915"/>
    <lineage>
        <taxon>Eukaryota</taxon>
        <taxon>Viridiplantae</taxon>
        <taxon>Streptophyta</taxon>
        <taxon>Embryophyta</taxon>
        <taxon>Tracheophyta</taxon>
        <taxon>Spermatophyta</taxon>
        <taxon>Magnoliopsida</taxon>
        <taxon>eudicotyledons</taxon>
        <taxon>Gunneridae</taxon>
        <taxon>Pentapetalae</taxon>
        <taxon>rosids</taxon>
        <taxon>fabids</taxon>
        <taxon>Fabales</taxon>
        <taxon>Fabaceae</taxon>
        <taxon>Papilionoideae</taxon>
        <taxon>50 kb inversion clade</taxon>
        <taxon>NPAAA clade</taxon>
        <taxon>indigoferoid/millettioid clade</taxon>
        <taxon>Phaseoleae</taxon>
        <taxon>Vigna</taxon>
    </lineage>
</organism>
<keyword evidence="3" id="KW-1185">Reference proteome</keyword>
<feature type="region of interest" description="Disordered" evidence="1">
    <location>
        <begin position="174"/>
        <end position="195"/>
    </location>
</feature>